<proteinExistence type="inferred from homology"/>
<keyword evidence="3 7" id="KW-0238">DNA-binding</keyword>
<name>A0A443SRY5_9ACAR</name>
<dbReference type="FunFam" id="1.10.10.60:FF:000729">
    <property type="entry name" value="Msx-type homeobox protein"/>
    <property type="match status" value="1"/>
</dbReference>
<dbReference type="PANTHER" id="PTHR24338:SF0">
    <property type="entry name" value="MUSCLE SEGMENTATION HOMEOBOX"/>
    <property type="match status" value="1"/>
</dbReference>
<evidence type="ECO:0000313" key="12">
    <source>
        <dbReference type="Proteomes" id="UP000288716"/>
    </source>
</evidence>
<dbReference type="Pfam" id="PF00046">
    <property type="entry name" value="Homeodomain"/>
    <property type="match status" value="1"/>
</dbReference>
<keyword evidence="2" id="KW-0217">Developmental protein</keyword>
<dbReference type="GO" id="GO:0000977">
    <property type="term" value="F:RNA polymerase II transcription regulatory region sequence-specific DNA binding"/>
    <property type="evidence" value="ECO:0007669"/>
    <property type="project" value="TreeGrafter"/>
</dbReference>
<dbReference type="GO" id="GO:0048598">
    <property type="term" value="P:embryonic morphogenesis"/>
    <property type="evidence" value="ECO:0007669"/>
    <property type="project" value="TreeGrafter"/>
</dbReference>
<evidence type="ECO:0000256" key="4">
    <source>
        <dbReference type="ARBA" id="ARBA00023155"/>
    </source>
</evidence>
<dbReference type="PROSITE" id="PS50071">
    <property type="entry name" value="HOMEOBOX_2"/>
    <property type="match status" value="1"/>
</dbReference>
<feature type="domain" description="Homeobox" evidence="10">
    <location>
        <begin position="170"/>
        <end position="230"/>
    </location>
</feature>
<evidence type="ECO:0000256" key="1">
    <source>
        <dbReference type="ARBA" id="ARBA00004123"/>
    </source>
</evidence>
<keyword evidence="4 7" id="KW-0371">Homeobox</keyword>
<evidence type="ECO:0000256" key="8">
    <source>
        <dbReference type="RuleBase" id="RU000682"/>
    </source>
</evidence>
<sequence>MDDLKLTPSSHKCNSISSHIGYQSRNFRDSDSPSNETIKATVPSAVSPSSSSSSSPSFCTPYSIKDILSRPVTQSKSVNNAFTSSTFNESDFTLSLPKFASNEPMVSEPTVYFGTSAGLQLNSAMDISGKPLFWQNMVQNPAFRRDRLPGSDGMETPRLPAVKCQLRRHKSNRKPRTPFTTQQLLALERKFRTKQYLSIAERAEFSSSLSLTETQVKIWFQNRRAKEKRLKEAELEKLRIASRPMLPAFGFHGLHTASYFGFNGPATQ</sequence>
<dbReference type="EMBL" id="NCKV01000557">
    <property type="protein sequence ID" value="RWS30300.1"/>
    <property type="molecule type" value="Genomic_DNA"/>
</dbReference>
<comment type="similarity">
    <text evidence="6">Belongs to the Msh homeobox family.</text>
</comment>
<evidence type="ECO:0000313" key="11">
    <source>
        <dbReference type="EMBL" id="RWS30300.1"/>
    </source>
</evidence>
<accession>A0A443SRY5</accession>
<dbReference type="InterPro" id="IPR001356">
    <property type="entry name" value="HD"/>
</dbReference>
<feature type="compositionally biased region" description="Low complexity" evidence="9">
    <location>
        <begin position="42"/>
        <end position="57"/>
    </location>
</feature>
<organism evidence="11 12">
    <name type="scientific">Leptotrombidium deliense</name>
    <dbReference type="NCBI Taxonomy" id="299467"/>
    <lineage>
        <taxon>Eukaryota</taxon>
        <taxon>Metazoa</taxon>
        <taxon>Ecdysozoa</taxon>
        <taxon>Arthropoda</taxon>
        <taxon>Chelicerata</taxon>
        <taxon>Arachnida</taxon>
        <taxon>Acari</taxon>
        <taxon>Acariformes</taxon>
        <taxon>Trombidiformes</taxon>
        <taxon>Prostigmata</taxon>
        <taxon>Anystina</taxon>
        <taxon>Parasitengona</taxon>
        <taxon>Trombiculoidea</taxon>
        <taxon>Trombiculidae</taxon>
        <taxon>Leptotrombidium</taxon>
    </lineage>
</organism>
<dbReference type="InterPro" id="IPR050674">
    <property type="entry name" value="Msh_Homeobox_Regulators"/>
</dbReference>
<dbReference type="GO" id="GO:0000981">
    <property type="term" value="F:DNA-binding transcription factor activity, RNA polymerase II-specific"/>
    <property type="evidence" value="ECO:0007669"/>
    <property type="project" value="InterPro"/>
</dbReference>
<evidence type="ECO:0000256" key="9">
    <source>
        <dbReference type="SAM" id="MobiDB-lite"/>
    </source>
</evidence>
<dbReference type="STRING" id="299467.A0A443SRY5"/>
<dbReference type="PRINTS" id="PR00024">
    <property type="entry name" value="HOMEOBOX"/>
</dbReference>
<evidence type="ECO:0000256" key="5">
    <source>
        <dbReference type="ARBA" id="ARBA00023242"/>
    </source>
</evidence>
<feature type="region of interest" description="Disordered" evidence="9">
    <location>
        <begin position="23"/>
        <end position="58"/>
    </location>
</feature>
<dbReference type="InterPro" id="IPR020479">
    <property type="entry name" value="HD_metazoa"/>
</dbReference>
<evidence type="ECO:0000259" key="10">
    <source>
        <dbReference type="PROSITE" id="PS50071"/>
    </source>
</evidence>
<dbReference type="PROSITE" id="PS00027">
    <property type="entry name" value="HOMEOBOX_1"/>
    <property type="match status" value="1"/>
</dbReference>
<feature type="DNA-binding region" description="Homeobox" evidence="7">
    <location>
        <begin position="172"/>
        <end position="231"/>
    </location>
</feature>
<keyword evidence="12" id="KW-1185">Reference proteome</keyword>
<dbReference type="PANTHER" id="PTHR24338">
    <property type="entry name" value="HOMEOBOX PROTEIN MSX"/>
    <property type="match status" value="1"/>
</dbReference>
<dbReference type="InterPro" id="IPR017970">
    <property type="entry name" value="Homeobox_CS"/>
</dbReference>
<protein>
    <submittedName>
        <fullName evidence="11">Homeobox protein MSX-3-like protein</fullName>
    </submittedName>
</protein>
<reference evidence="11 12" key="1">
    <citation type="journal article" date="2018" name="Gigascience">
        <title>Genomes of trombidid mites reveal novel predicted allergens and laterally-transferred genes associated with secondary metabolism.</title>
        <authorList>
            <person name="Dong X."/>
            <person name="Chaisiri K."/>
            <person name="Xia D."/>
            <person name="Armstrong S.D."/>
            <person name="Fang Y."/>
            <person name="Donnelly M.J."/>
            <person name="Kadowaki T."/>
            <person name="McGarry J.W."/>
            <person name="Darby A.C."/>
            <person name="Makepeace B.L."/>
        </authorList>
    </citation>
    <scope>NUCLEOTIDE SEQUENCE [LARGE SCALE GENOMIC DNA]</scope>
    <source>
        <strain evidence="11">UoL-UT</strain>
    </source>
</reference>
<comment type="subcellular location">
    <subcellularLocation>
        <location evidence="1 7 8">Nucleus</location>
    </subcellularLocation>
</comment>
<evidence type="ECO:0000256" key="2">
    <source>
        <dbReference type="ARBA" id="ARBA00022473"/>
    </source>
</evidence>
<dbReference type="SUPFAM" id="SSF46689">
    <property type="entry name" value="Homeodomain-like"/>
    <property type="match status" value="1"/>
</dbReference>
<dbReference type="OrthoDB" id="6159439at2759"/>
<gene>
    <name evidence="11" type="ORF">B4U80_08511</name>
</gene>
<keyword evidence="5 7" id="KW-0539">Nucleus</keyword>
<dbReference type="AlphaFoldDB" id="A0A443SRY5"/>
<dbReference type="GO" id="GO:0005634">
    <property type="term" value="C:nucleus"/>
    <property type="evidence" value="ECO:0007669"/>
    <property type="project" value="UniProtKB-SubCell"/>
</dbReference>
<dbReference type="VEuPathDB" id="VectorBase:LDEU001740"/>
<evidence type="ECO:0000256" key="7">
    <source>
        <dbReference type="PROSITE-ProRule" id="PRU00108"/>
    </source>
</evidence>
<comment type="caution">
    <text evidence="11">The sequence shown here is derived from an EMBL/GenBank/DDBJ whole genome shotgun (WGS) entry which is preliminary data.</text>
</comment>
<dbReference type="CDD" id="cd00086">
    <property type="entry name" value="homeodomain"/>
    <property type="match status" value="1"/>
</dbReference>
<dbReference type="Proteomes" id="UP000288716">
    <property type="component" value="Unassembled WGS sequence"/>
</dbReference>
<evidence type="ECO:0000256" key="3">
    <source>
        <dbReference type="ARBA" id="ARBA00023125"/>
    </source>
</evidence>
<dbReference type="SMART" id="SM00389">
    <property type="entry name" value="HOX"/>
    <property type="match status" value="1"/>
</dbReference>
<dbReference type="InterPro" id="IPR009057">
    <property type="entry name" value="Homeodomain-like_sf"/>
</dbReference>
<dbReference type="Gene3D" id="1.10.10.60">
    <property type="entry name" value="Homeodomain-like"/>
    <property type="match status" value="1"/>
</dbReference>
<evidence type="ECO:0000256" key="6">
    <source>
        <dbReference type="ARBA" id="ARBA00038425"/>
    </source>
</evidence>